<dbReference type="SMART" id="SM00418">
    <property type="entry name" value="HTH_ARSR"/>
    <property type="match status" value="1"/>
</dbReference>
<dbReference type="RefSeq" id="WP_209466202.1">
    <property type="nucleotide sequence ID" value="NZ_JAGGLG010000009.1"/>
</dbReference>
<name>A0ABS4JRB0_9FIRM</name>
<evidence type="ECO:0000259" key="1">
    <source>
        <dbReference type="SMART" id="SM00347"/>
    </source>
</evidence>
<dbReference type="Pfam" id="PF01022">
    <property type="entry name" value="HTH_5"/>
    <property type="match status" value="1"/>
</dbReference>
<dbReference type="SMART" id="SM00347">
    <property type="entry name" value="HTH_MARR"/>
    <property type="match status" value="1"/>
</dbReference>
<feature type="domain" description="HTH marR-type" evidence="1">
    <location>
        <begin position="5"/>
        <end position="107"/>
    </location>
</feature>
<evidence type="ECO:0000313" key="4">
    <source>
        <dbReference type="Proteomes" id="UP001519289"/>
    </source>
</evidence>
<sequence>MSADLMSSPQEETSTRREIINLLRVVGPMTVGELGERLHITHVAVRRHLTSLERDGLVTSVQQRLPMGRPTRVYSLTEAADSLFPKKYGALTLELLDFLNETDPSLVETFFAHRGKAMVQRFADEVAGETLAERVERLTAIQQANGYLAEFEPGDGVMFLKEYNCPVHQVSRRYPHACAHELEFFKAVLGTEDIERVECIARGGQCCRYRIRP</sequence>
<dbReference type="PANTHER" id="PTHR30363">
    <property type="entry name" value="HTH-TYPE TRANSCRIPTIONAL REGULATOR SRLR-RELATED"/>
    <property type="match status" value="1"/>
</dbReference>
<evidence type="ECO:0000313" key="3">
    <source>
        <dbReference type="EMBL" id="MBP2018068.1"/>
    </source>
</evidence>
<dbReference type="EMBL" id="JAGGLG010000009">
    <property type="protein sequence ID" value="MBP2018068.1"/>
    <property type="molecule type" value="Genomic_DNA"/>
</dbReference>
<organism evidence="3 4">
    <name type="scientific">Symbiobacterium terraclitae</name>
    <dbReference type="NCBI Taxonomy" id="557451"/>
    <lineage>
        <taxon>Bacteria</taxon>
        <taxon>Bacillati</taxon>
        <taxon>Bacillota</taxon>
        <taxon>Clostridia</taxon>
        <taxon>Eubacteriales</taxon>
        <taxon>Symbiobacteriaceae</taxon>
        <taxon>Symbiobacterium</taxon>
    </lineage>
</organism>
<accession>A0ABS4JRB0</accession>
<dbReference type="InterPro" id="IPR050313">
    <property type="entry name" value="Carb_Metab_HTH_regulators"/>
</dbReference>
<dbReference type="CDD" id="cd00090">
    <property type="entry name" value="HTH_ARSR"/>
    <property type="match status" value="1"/>
</dbReference>
<dbReference type="SUPFAM" id="SSF46785">
    <property type="entry name" value="Winged helix' DNA-binding domain"/>
    <property type="match status" value="1"/>
</dbReference>
<dbReference type="InterPro" id="IPR000835">
    <property type="entry name" value="HTH_MarR-typ"/>
</dbReference>
<feature type="domain" description="HTH arsR-type" evidence="2">
    <location>
        <begin position="12"/>
        <end position="97"/>
    </location>
</feature>
<gene>
    <name evidence="3" type="ORF">J2Z79_001467</name>
</gene>
<reference evidence="3 4" key="1">
    <citation type="submission" date="2021-03" db="EMBL/GenBank/DDBJ databases">
        <title>Genomic Encyclopedia of Type Strains, Phase IV (KMG-IV): sequencing the most valuable type-strain genomes for metagenomic binning, comparative biology and taxonomic classification.</title>
        <authorList>
            <person name="Goeker M."/>
        </authorList>
    </citation>
    <scope>NUCLEOTIDE SEQUENCE [LARGE SCALE GENOMIC DNA]</scope>
    <source>
        <strain evidence="3 4">DSM 27138</strain>
    </source>
</reference>
<protein>
    <submittedName>
        <fullName evidence="3">ArsR family transcriptional regulator</fullName>
    </submittedName>
</protein>
<dbReference type="PANTHER" id="PTHR30363:SF28">
    <property type="entry name" value="TRANSCRIPTIONAL REGULATORY PROTEIN-RELATED"/>
    <property type="match status" value="1"/>
</dbReference>
<dbReference type="InterPro" id="IPR036388">
    <property type="entry name" value="WH-like_DNA-bd_sf"/>
</dbReference>
<dbReference type="Proteomes" id="UP001519289">
    <property type="component" value="Unassembled WGS sequence"/>
</dbReference>
<comment type="caution">
    <text evidence="3">The sequence shown here is derived from an EMBL/GenBank/DDBJ whole genome shotgun (WGS) entry which is preliminary data.</text>
</comment>
<keyword evidence="4" id="KW-1185">Reference proteome</keyword>
<dbReference type="InterPro" id="IPR011991">
    <property type="entry name" value="ArsR-like_HTH"/>
</dbReference>
<evidence type="ECO:0000259" key="2">
    <source>
        <dbReference type="SMART" id="SM00418"/>
    </source>
</evidence>
<proteinExistence type="predicted"/>
<dbReference type="Gene3D" id="1.10.10.10">
    <property type="entry name" value="Winged helix-like DNA-binding domain superfamily/Winged helix DNA-binding domain"/>
    <property type="match status" value="1"/>
</dbReference>
<dbReference type="InterPro" id="IPR001845">
    <property type="entry name" value="HTH_ArsR_DNA-bd_dom"/>
</dbReference>
<dbReference type="InterPro" id="IPR036390">
    <property type="entry name" value="WH_DNA-bd_sf"/>
</dbReference>